<dbReference type="RefSeq" id="WP_016446752.1">
    <property type="nucleotide sequence ID" value="NZ_CP065748.1"/>
</dbReference>
<evidence type="ECO:0000256" key="3">
    <source>
        <dbReference type="ARBA" id="ARBA00022692"/>
    </source>
</evidence>
<dbReference type="Proteomes" id="UP000183417">
    <property type="component" value="Unassembled WGS sequence"/>
</dbReference>
<proteinExistence type="predicted"/>
<dbReference type="InterPro" id="IPR043428">
    <property type="entry name" value="LivM-like"/>
</dbReference>
<dbReference type="PANTHER" id="PTHR30482">
    <property type="entry name" value="HIGH-AFFINITY BRANCHED-CHAIN AMINO ACID TRANSPORT SYSTEM PERMEASE"/>
    <property type="match status" value="1"/>
</dbReference>
<evidence type="ECO:0000256" key="5">
    <source>
        <dbReference type="ARBA" id="ARBA00023136"/>
    </source>
</evidence>
<feature type="transmembrane region" description="Helical" evidence="6">
    <location>
        <begin position="120"/>
        <end position="141"/>
    </location>
</feature>
<feature type="transmembrane region" description="Helical" evidence="6">
    <location>
        <begin position="199"/>
        <end position="217"/>
    </location>
</feature>
<dbReference type="Proteomes" id="UP000595064">
    <property type="component" value="Chromosome"/>
</dbReference>
<feature type="transmembrane region" description="Helical" evidence="6">
    <location>
        <begin position="322"/>
        <end position="345"/>
    </location>
</feature>
<feature type="transmembrane region" description="Helical" evidence="6">
    <location>
        <begin position="65"/>
        <end position="82"/>
    </location>
</feature>
<gene>
    <name evidence="7" type="ORF">I6G47_07075</name>
    <name evidence="8" type="ORF">SAMN05421547_11340</name>
</gene>
<dbReference type="EMBL" id="CP065748">
    <property type="protein sequence ID" value="QPS82833.1"/>
    <property type="molecule type" value="Genomic_DNA"/>
</dbReference>
<dbReference type="GeneID" id="94692899"/>
<accession>A0A1H3QPL9</accession>
<name>A0A1H3QPL9_9BURK</name>
<dbReference type="CDD" id="cd06581">
    <property type="entry name" value="TM_PBP1_LivM_like"/>
    <property type="match status" value="1"/>
</dbReference>
<dbReference type="PANTHER" id="PTHR30482:SF17">
    <property type="entry name" value="ABC TRANSPORTER ATP-BINDING PROTEIN"/>
    <property type="match status" value="1"/>
</dbReference>
<evidence type="ECO:0000256" key="1">
    <source>
        <dbReference type="ARBA" id="ARBA00004651"/>
    </source>
</evidence>
<keyword evidence="4 6" id="KW-1133">Transmembrane helix</keyword>
<dbReference type="GO" id="GO:0005886">
    <property type="term" value="C:plasma membrane"/>
    <property type="evidence" value="ECO:0007669"/>
    <property type="project" value="UniProtKB-SubCell"/>
</dbReference>
<keyword evidence="5 6" id="KW-0472">Membrane</keyword>
<evidence type="ECO:0000256" key="6">
    <source>
        <dbReference type="SAM" id="Phobius"/>
    </source>
</evidence>
<feature type="transmembrane region" description="Helical" evidence="6">
    <location>
        <begin position="88"/>
        <end position="108"/>
    </location>
</feature>
<feature type="transmembrane region" description="Helical" evidence="6">
    <location>
        <begin position="248"/>
        <end position="274"/>
    </location>
</feature>
<feature type="transmembrane region" description="Helical" evidence="6">
    <location>
        <begin position="365"/>
        <end position="390"/>
    </location>
</feature>
<dbReference type="EMBL" id="FNPE01000013">
    <property type="protein sequence ID" value="SDZ14948.1"/>
    <property type="molecule type" value="Genomic_DNA"/>
</dbReference>
<evidence type="ECO:0000256" key="4">
    <source>
        <dbReference type="ARBA" id="ARBA00022989"/>
    </source>
</evidence>
<evidence type="ECO:0000313" key="8">
    <source>
        <dbReference type="EMBL" id="SDZ14948.1"/>
    </source>
</evidence>
<evidence type="ECO:0000313" key="7">
    <source>
        <dbReference type="EMBL" id="QPS82833.1"/>
    </source>
</evidence>
<dbReference type="GO" id="GO:0015658">
    <property type="term" value="F:branched-chain amino acid transmembrane transporter activity"/>
    <property type="evidence" value="ECO:0007669"/>
    <property type="project" value="InterPro"/>
</dbReference>
<evidence type="ECO:0000313" key="9">
    <source>
        <dbReference type="Proteomes" id="UP000183417"/>
    </source>
</evidence>
<reference evidence="7 10" key="2">
    <citation type="submission" date="2020-12" db="EMBL/GenBank/DDBJ databases">
        <title>FDA dAtabase for Regulatory Grade micrObial Sequences (FDA-ARGOS): Supporting development and validation of Infectious Disease Dx tests.</title>
        <authorList>
            <person name="Sproer C."/>
            <person name="Gronow S."/>
            <person name="Severitt S."/>
            <person name="Schroder I."/>
            <person name="Tallon L."/>
            <person name="Sadzewicz L."/>
            <person name="Zhao X."/>
            <person name="Boylan J."/>
            <person name="Ott S."/>
            <person name="Bowen H."/>
            <person name="Vavikolanu K."/>
            <person name="Mehta A."/>
            <person name="Aluvathingal J."/>
            <person name="Nadendla S."/>
            <person name="Lowell S."/>
            <person name="Myers T."/>
            <person name="Yan Y."/>
            <person name="Sichtig H."/>
        </authorList>
    </citation>
    <scope>NUCLEOTIDE SEQUENCE [LARGE SCALE GENOMIC DNA]</scope>
    <source>
        <strain evidence="7 10">FDAARGOS_890</strain>
    </source>
</reference>
<evidence type="ECO:0000256" key="2">
    <source>
        <dbReference type="ARBA" id="ARBA00022475"/>
    </source>
</evidence>
<keyword evidence="3 6" id="KW-0812">Transmembrane</keyword>
<keyword evidence="10" id="KW-1185">Reference proteome</keyword>
<feature type="transmembrane region" description="Helical" evidence="6">
    <location>
        <begin position="40"/>
        <end position="58"/>
    </location>
</feature>
<comment type="subcellular location">
    <subcellularLocation>
        <location evidence="1">Cell membrane</location>
        <topology evidence="1">Multi-pass membrane protein</topology>
    </subcellularLocation>
</comment>
<dbReference type="AlphaFoldDB" id="A0A1H3QPL9"/>
<feature type="transmembrane region" description="Helical" evidence="6">
    <location>
        <begin position="286"/>
        <end position="310"/>
    </location>
</feature>
<feature type="transmembrane region" description="Helical" evidence="6">
    <location>
        <begin position="410"/>
        <end position="430"/>
    </location>
</feature>
<reference evidence="8 9" key="1">
    <citation type="submission" date="2016-10" db="EMBL/GenBank/DDBJ databases">
        <authorList>
            <person name="de Groot N.N."/>
        </authorList>
    </citation>
    <scope>NUCLEOTIDE SEQUENCE [LARGE SCALE GENOMIC DNA]</scope>
    <source>
        <strain evidence="8 9">LMG 24775</strain>
    </source>
</reference>
<organism evidence="8 9">
    <name type="scientific">Delftia lacustris</name>
    <dbReference type="NCBI Taxonomy" id="558537"/>
    <lineage>
        <taxon>Bacteria</taxon>
        <taxon>Pseudomonadati</taxon>
        <taxon>Pseudomonadota</taxon>
        <taxon>Betaproteobacteria</taxon>
        <taxon>Burkholderiales</taxon>
        <taxon>Comamonadaceae</taxon>
        <taxon>Delftia</taxon>
    </lineage>
</organism>
<dbReference type="Pfam" id="PF02653">
    <property type="entry name" value="BPD_transp_2"/>
    <property type="match status" value="1"/>
</dbReference>
<dbReference type="InterPro" id="IPR001851">
    <property type="entry name" value="ABC_transp_permease"/>
</dbReference>
<sequence>MSSITKTTMTSTAAKGASGASGAAGAGRHYSFQPLNIGRILIWGAFALALIVAPLVFTSSLALTMLSQIGYLIIICLSYNILLGQGGMLSFGHAVYTGLGSFIAIHAMNRASSGDWGIPLVLIPVIGGLGGMFFAALLGYVTTKKSGTTFAMITMGIGELVASMALMFPEFFGGEGGITTDRVYGKPFFGLTFGSGMEVYYLIAAYCFVCTAAMFAFTGTPLGRMLNAVRDNPERVEFVGYNTQRVRYFAFIIAGFFAGVGGGLAAINFEIITAMDSVSVMRSGSYLLFTFLGGATFFFGPIIGAVLLVLASVLLSELTKAWLLYLGLVFLLMVMYAPGGVASLIMMNLRVARFGKWRRLAQPYLAIAASALVMIVGGAAIVEMIYHLQLNAALGSQVSFMGVQLDTSSASTWTLAVAVFVVGLGLLEVARRWCLRRWERIQEEIEEAIKRGEG</sequence>
<protein>
    <submittedName>
        <fullName evidence="8">Amino acid/amide ABC transporter membrane protein 2, HAAT family</fullName>
    </submittedName>
    <submittedName>
        <fullName evidence="7">Branched-chain amino acid ABC transporter permease</fullName>
    </submittedName>
</protein>
<evidence type="ECO:0000313" key="10">
    <source>
        <dbReference type="Proteomes" id="UP000595064"/>
    </source>
</evidence>
<keyword evidence="2" id="KW-1003">Cell membrane</keyword>
<dbReference type="KEGG" id="dla:I6G47_07075"/>